<organism evidence="3 4">
    <name type="scientific">Limulus polyphemus</name>
    <name type="common">Atlantic horseshoe crab</name>
    <dbReference type="NCBI Taxonomy" id="6850"/>
    <lineage>
        <taxon>Eukaryota</taxon>
        <taxon>Metazoa</taxon>
        <taxon>Ecdysozoa</taxon>
        <taxon>Arthropoda</taxon>
        <taxon>Chelicerata</taxon>
        <taxon>Merostomata</taxon>
        <taxon>Xiphosura</taxon>
        <taxon>Limulidae</taxon>
        <taxon>Limulus</taxon>
    </lineage>
</organism>
<feature type="region of interest" description="Disordered" evidence="1">
    <location>
        <begin position="299"/>
        <end position="338"/>
    </location>
</feature>
<dbReference type="PANTHER" id="PTHR21219:SF3">
    <property type="entry name" value="FI19613P1"/>
    <property type="match status" value="1"/>
</dbReference>
<dbReference type="InterPro" id="IPR006020">
    <property type="entry name" value="PTB/PI_dom"/>
</dbReference>
<gene>
    <name evidence="4" type="primary">LOC106470877</name>
</gene>
<dbReference type="GeneID" id="106470877"/>
<protein>
    <submittedName>
        <fullName evidence="4">Uncharacterized protein LOC106470877</fullName>
    </submittedName>
</protein>
<dbReference type="RefSeq" id="XP_013786943.1">
    <property type="nucleotide sequence ID" value="XM_013931489.1"/>
</dbReference>
<evidence type="ECO:0000259" key="2">
    <source>
        <dbReference type="SMART" id="SM00462"/>
    </source>
</evidence>
<dbReference type="SMART" id="SM00462">
    <property type="entry name" value="PTB"/>
    <property type="match status" value="1"/>
</dbReference>
<sequence>MTTPICRCRVLYLGSAVSHITKDGLQGLQEPLRVLYPGRDTFNTTGIDSWLSVWSNGILLENVDKYMRQMTRFFPIESLYYCAAIRNVVVQDIGGDKVETFLPLDSLFVRQANSKHPPLFACILRRTTKMTALECHAFICKKDAAANAIVRCCFHAYTDNIQARQLEESPHHLETRRSLSISGLDTFQRVEDWRYETIDKGYFSVLKSRPASRTGREMCKLWMGSASSQQEVMYSDNTGTVSSGKSLGNNPFLTLSPNVVSIPGKEIKSKAMIKKLFKPKKKEDSESTTIVTKGMLHGPSLITVPSGTSHSESGLYTERRRKEKEQIPIPPTKDPTFLSSARPITLTASYQPGTFPYESYFLQHYGTAPRPPKVFQKKTKGGKEKTLLELPFNTGIYRKKGHINERAFSFSICEEHRSRSNSLANFLSFFEGSGDSSDYCDNTSISYQTRDKRCLKLSQMVKSLELKEN</sequence>
<feature type="domain" description="PID" evidence="2">
    <location>
        <begin position="3"/>
        <end position="166"/>
    </location>
</feature>
<dbReference type="SUPFAM" id="SSF50729">
    <property type="entry name" value="PH domain-like"/>
    <property type="match status" value="1"/>
</dbReference>
<proteinExistence type="predicted"/>
<dbReference type="PANTHER" id="PTHR21219">
    <property type="entry name" value="FI19613P1"/>
    <property type="match status" value="1"/>
</dbReference>
<dbReference type="Gene3D" id="2.30.29.30">
    <property type="entry name" value="Pleckstrin-homology domain (PH domain)/Phosphotyrosine-binding domain (PTB)"/>
    <property type="match status" value="1"/>
</dbReference>
<dbReference type="Proteomes" id="UP000694941">
    <property type="component" value="Unplaced"/>
</dbReference>
<evidence type="ECO:0000313" key="4">
    <source>
        <dbReference type="RefSeq" id="XP_013786943.1"/>
    </source>
</evidence>
<feature type="compositionally biased region" description="Polar residues" evidence="1">
    <location>
        <begin position="303"/>
        <end position="314"/>
    </location>
</feature>
<dbReference type="InterPro" id="IPR011993">
    <property type="entry name" value="PH-like_dom_sf"/>
</dbReference>
<evidence type="ECO:0000313" key="3">
    <source>
        <dbReference type="Proteomes" id="UP000694941"/>
    </source>
</evidence>
<evidence type="ECO:0000256" key="1">
    <source>
        <dbReference type="SAM" id="MobiDB-lite"/>
    </source>
</evidence>
<reference evidence="4" key="1">
    <citation type="submission" date="2025-08" db="UniProtKB">
        <authorList>
            <consortium name="RefSeq"/>
        </authorList>
    </citation>
    <scope>IDENTIFICATION</scope>
    <source>
        <tissue evidence="4">Muscle</tissue>
    </source>
</reference>
<keyword evidence="3" id="KW-1185">Reference proteome</keyword>
<feature type="compositionally biased region" description="Basic and acidic residues" evidence="1">
    <location>
        <begin position="317"/>
        <end position="326"/>
    </location>
</feature>
<accession>A0ABM1BQY3</accession>
<name>A0ABM1BQY3_LIMPO</name>